<protein>
    <submittedName>
        <fullName evidence="2">Uncharacterized protein</fullName>
    </submittedName>
</protein>
<reference evidence="3" key="2">
    <citation type="submission" date="2015-01" db="EMBL/GenBank/DDBJ databases">
        <title>Evolutionary Origins and Diversification of the Mycorrhizal Mutualists.</title>
        <authorList>
            <consortium name="DOE Joint Genome Institute"/>
            <consortium name="Mycorrhizal Genomics Consortium"/>
            <person name="Kohler A."/>
            <person name="Kuo A."/>
            <person name="Nagy L.G."/>
            <person name="Floudas D."/>
            <person name="Copeland A."/>
            <person name="Barry K.W."/>
            <person name="Cichocki N."/>
            <person name="Veneault-Fourrey C."/>
            <person name="LaButti K."/>
            <person name="Lindquist E.A."/>
            <person name="Lipzen A."/>
            <person name="Lundell T."/>
            <person name="Morin E."/>
            <person name="Murat C."/>
            <person name="Riley R."/>
            <person name="Ohm R."/>
            <person name="Sun H."/>
            <person name="Tunlid A."/>
            <person name="Henrissat B."/>
            <person name="Grigoriev I.V."/>
            <person name="Hibbett D.S."/>
            <person name="Martin F."/>
        </authorList>
    </citation>
    <scope>NUCLEOTIDE SEQUENCE [LARGE SCALE GENOMIC DNA]</scope>
    <source>
        <strain evidence="3">LaAM-08-1</strain>
    </source>
</reference>
<feature type="compositionally biased region" description="Polar residues" evidence="1">
    <location>
        <begin position="34"/>
        <end position="53"/>
    </location>
</feature>
<proteinExistence type="predicted"/>
<dbReference type="InterPro" id="IPR028018">
    <property type="entry name" value="DUF4646"/>
</dbReference>
<dbReference type="Pfam" id="PF15496">
    <property type="entry name" value="DUF4646"/>
    <property type="match status" value="1"/>
</dbReference>
<dbReference type="AlphaFoldDB" id="A0A0C9YCZ4"/>
<organism evidence="2 3">
    <name type="scientific">Laccaria amethystina LaAM-08-1</name>
    <dbReference type="NCBI Taxonomy" id="1095629"/>
    <lineage>
        <taxon>Eukaryota</taxon>
        <taxon>Fungi</taxon>
        <taxon>Dikarya</taxon>
        <taxon>Basidiomycota</taxon>
        <taxon>Agaricomycotina</taxon>
        <taxon>Agaricomycetes</taxon>
        <taxon>Agaricomycetidae</taxon>
        <taxon>Agaricales</taxon>
        <taxon>Agaricineae</taxon>
        <taxon>Hydnangiaceae</taxon>
        <taxon>Laccaria</taxon>
    </lineage>
</organism>
<evidence type="ECO:0000256" key="1">
    <source>
        <dbReference type="SAM" id="MobiDB-lite"/>
    </source>
</evidence>
<feature type="compositionally biased region" description="Basic and acidic residues" evidence="1">
    <location>
        <begin position="234"/>
        <end position="250"/>
    </location>
</feature>
<sequence>MIVPTEKSQPELPPYDEGSAREVTDSKTGRLGNIHTSTYGSPELSYGQSSSGSPYAPRPLQPDFDGAVSTSSSFSTSFSRPPPGTLPYSSFDPIFLVCRGQYLYKGFLSLPPPSSAIPHPFITHDVNEGDWLDFLAEIQGAATLTEKDLSRSHLPIISIIPIVNSLASYGIRKFMKSRKASSVLKVIDIWNHHFFRPRKLEVILTKGPIKLSGTHDYPIADLHTPETSGTRSSFMDRKEGKLKGKEKESTADDPEDTTYRLFVVPI</sequence>
<reference evidence="2 3" key="1">
    <citation type="submission" date="2014-04" db="EMBL/GenBank/DDBJ databases">
        <authorList>
            <consortium name="DOE Joint Genome Institute"/>
            <person name="Kuo A."/>
            <person name="Kohler A."/>
            <person name="Nagy L.G."/>
            <person name="Floudas D."/>
            <person name="Copeland A."/>
            <person name="Barry K.W."/>
            <person name="Cichocki N."/>
            <person name="Veneault-Fourrey C."/>
            <person name="LaButti K."/>
            <person name="Lindquist E.A."/>
            <person name="Lipzen A."/>
            <person name="Lundell T."/>
            <person name="Morin E."/>
            <person name="Murat C."/>
            <person name="Sun H."/>
            <person name="Tunlid A."/>
            <person name="Henrissat B."/>
            <person name="Grigoriev I.V."/>
            <person name="Hibbett D.S."/>
            <person name="Martin F."/>
            <person name="Nordberg H.P."/>
            <person name="Cantor M.N."/>
            <person name="Hua S.X."/>
        </authorList>
    </citation>
    <scope>NUCLEOTIDE SEQUENCE [LARGE SCALE GENOMIC DNA]</scope>
    <source>
        <strain evidence="2 3">LaAM-08-1</strain>
    </source>
</reference>
<evidence type="ECO:0000313" key="2">
    <source>
        <dbReference type="EMBL" id="KIK06013.1"/>
    </source>
</evidence>
<keyword evidence="3" id="KW-1185">Reference proteome</keyword>
<dbReference type="Proteomes" id="UP000054477">
    <property type="component" value="Unassembled WGS sequence"/>
</dbReference>
<dbReference type="EMBL" id="KN838555">
    <property type="protein sequence ID" value="KIK06013.1"/>
    <property type="molecule type" value="Genomic_DNA"/>
</dbReference>
<dbReference type="HOGENOM" id="CLU_1001358_0_0_1"/>
<feature type="region of interest" description="Disordered" evidence="1">
    <location>
        <begin position="220"/>
        <end position="254"/>
    </location>
</feature>
<feature type="region of interest" description="Disordered" evidence="1">
    <location>
        <begin position="1"/>
        <end position="81"/>
    </location>
</feature>
<evidence type="ECO:0000313" key="3">
    <source>
        <dbReference type="Proteomes" id="UP000054477"/>
    </source>
</evidence>
<dbReference type="OrthoDB" id="5314275at2759"/>
<feature type="compositionally biased region" description="Low complexity" evidence="1">
    <location>
        <begin position="69"/>
        <end position="79"/>
    </location>
</feature>
<name>A0A0C9YCZ4_9AGAR</name>
<gene>
    <name evidence="2" type="ORF">K443DRAFT_130096</name>
</gene>
<feature type="compositionally biased region" description="Basic and acidic residues" evidence="1">
    <location>
        <begin position="18"/>
        <end position="28"/>
    </location>
</feature>
<dbReference type="STRING" id="1095629.A0A0C9YCZ4"/>
<accession>A0A0C9YCZ4</accession>